<organism evidence="13 14">
    <name type="scientific">Pontibacillus salicampi</name>
    <dbReference type="NCBI Taxonomy" id="1449801"/>
    <lineage>
        <taxon>Bacteria</taxon>
        <taxon>Bacillati</taxon>
        <taxon>Bacillota</taxon>
        <taxon>Bacilli</taxon>
        <taxon>Bacillales</taxon>
        <taxon>Bacillaceae</taxon>
        <taxon>Pontibacillus</taxon>
    </lineage>
</organism>
<accession>A0ABV6LJL2</accession>
<proteinExistence type="inferred from homology"/>
<name>A0ABV6LJL2_9BACI</name>
<dbReference type="InterPro" id="IPR006674">
    <property type="entry name" value="HD_domain"/>
</dbReference>
<dbReference type="SMART" id="SM00954">
    <property type="entry name" value="RelA_SpoT"/>
    <property type="match status" value="1"/>
</dbReference>
<dbReference type="SUPFAM" id="SSF81271">
    <property type="entry name" value="TGS-like"/>
    <property type="match status" value="1"/>
</dbReference>
<evidence type="ECO:0000256" key="2">
    <source>
        <dbReference type="ARBA" id="ARBA00013251"/>
    </source>
</evidence>
<protein>
    <recommendedName>
        <fullName evidence="3">GTP pyrophosphokinase</fullName>
        <ecNumber evidence="2">2.7.6.5</ecNumber>
    </recommendedName>
    <alternativeName>
        <fullName evidence="6">(p)ppGpp synthase</fullName>
    </alternativeName>
    <alternativeName>
        <fullName evidence="5">ATP:GTP 3'-pyrophosphotransferase</fullName>
    </alternativeName>
    <alternativeName>
        <fullName evidence="7">ppGpp synthase I</fullName>
    </alternativeName>
</protein>
<evidence type="ECO:0000313" key="14">
    <source>
        <dbReference type="Proteomes" id="UP001589836"/>
    </source>
</evidence>
<dbReference type="InterPro" id="IPR045865">
    <property type="entry name" value="ACT-like_dom_sf"/>
</dbReference>
<sequence length="737" mass="84556">MSKDKILTADEVVEQASGYLSDEDTSFIRGAYEYAQEAHKEQYRKSGEPYIIHPVQVAGILVELEMDPVTIAGGFLHDVVEDTDVTVEDLENDFNQEVAMLVDGVTKLGKIKYKSKEAQQAENHRKMFVAMAKDIRVILIKLADRLHNMRTLKHLPPEKQRRISNETLEIFAPLAHRLGISTIKWELEDTALRYLNPQQYYRIVHLMKQKRNEREHYIGEVMDEINNQLDDVKITADISGRPKHLYSIYRKMVLENKQFNEIYDLLAVRVIVNSIKDCYAVLGIIHTCWKPMPGRFKDYIAMPKPNLYQSLHTTVIGPKGDPLEVQIRTQDMHDIAEYGIAAHWAYKEGKNIDQSNQSFDERLSWFREILEWQNETHDAEEFMESLKVDLFSDMVYVFTPKGDVIELPSGSVPIDFAYRIHTEVGNQTIGAKVNGKMEPLDYKLKTGDIVEVMTSKHSYGPSKDWIKISQTSQAKNKIKQFFKKQRRDENIAKGRELVDKEIRSMDLEPKEVLTSDNLKRVAEKFNFNNDEDMYAAVGYHGITAAQIATRLTDKMRQKPLKTQDLEETLEGVQNEMKATPSKPASKKKDSGVKVKGVDNLLVRLSRCCNPVPGDDIVGYITKGRGVSVHRSDCPNVHTEDVKHRLLPVEWENTGEDSKQYSLDIEISGYDRRGLLNEVLQAVNETKTNITAVSGKSDRNKMATIHMTILIHNIGHLRKIVDRIKQIPDVYTVRRMLQ</sequence>
<gene>
    <name evidence="13" type="ORF">ACFFGV_02665</name>
</gene>
<comment type="catalytic activity">
    <reaction evidence="8">
        <text>GTP + ATP = guanosine 3'-diphosphate 5'-triphosphate + AMP</text>
        <dbReference type="Rhea" id="RHEA:22088"/>
        <dbReference type="ChEBI" id="CHEBI:30616"/>
        <dbReference type="ChEBI" id="CHEBI:37565"/>
        <dbReference type="ChEBI" id="CHEBI:142410"/>
        <dbReference type="ChEBI" id="CHEBI:456215"/>
        <dbReference type="EC" id="2.7.6.5"/>
    </reaction>
</comment>
<keyword evidence="14" id="KW-1185">Reference proteome</keyword>
<dbReference type="Pfam" id="PF19296">
    <property type="entry name" value="RelA_AH_RIS"/>
    <property type="match status" value="1"/>
</dbReference>
<dbReference type="CDD" id="cd05399">
    <property type="entry name" value="NT_Rel-Spo_like"/>
    <property type="match status" value="1"/>
</dbReference>
<dbReference type="SUPFAM" id="SSF55021">
    <property type="entry name" value="ACT-like"/>
    <property type="match status" value="1"/>
</dbReference>
<evidence type="ECO:0000259" key="12">
    <source>
        <dbReference type="PROSITE" id="PS51880"/>
    </source>
</evidence>
<dbReference type="EC" id="2.7.6.5" evidence="2"/>
<evidence type="ECO:0000256" key="5">
    <source>
        <dbReference type="ARBA" id="ARBA00029754"/>
    </source>
</evidence>
<dbReference type="InterPro" id="IPR033655">
    <property type="entry name" value="TGS_RelA/SpoT"/>
</dbReference>
<dbReference type="GO" id="GO:0008728">
    <property type="term" value="F:GTP diphosphokinase activity"/>
    <property type="evidence" value="ECO:0007669"/>
    <property type="project" value="UniProtKB-EC"/>
</dbReference>
<feature type="domain" description="ACT" evidence="10">
    <location>
        <begin position="663"/>
        <end position="737"/>
    </location>
</feature>
<dbReference type="InterPro" id="IPR003607">
    <property type="entry name" value="HD/PDEase_dom"/>
</dbReference>
<feature type="domain" description="TGS" evidence="12">
    <location>
        <begin position="393"/>
        <end position="454"/>
    </location>
</feature>
<comment type="function">
    <text evidence="9">In eubacteria ppGpp (guanosine 3'-diphosphate 5'-diphosphate) is a mediator of the stringent response that coordinates a variety of cellular activities in response to changes in nutritional abundance.</text>
</comment>
<dbReference type="InterPro" id="IPR012675">
    <property type="entry name" value="Beta-grasp_dom_sf"/>
</dbReference>
<evidence type="ECO:0000256" key="8">
    <source>
        <dbReference type="ARBA" id="ARBA00048244"/>
    </source>
</evidence>
<dbReference type="InterPro" id="IPR002912">
    <property type="entry name" value="ACT_dom"/>
</dbReference>
<dbReference type="NCBIfam" id="TIGR00691">
    <property type="entry name" value="spoT_relA"/>
    <property type="match status" value="1"/>
</dbReference>
<comment type="similarity">
    <text evidence="9">Belongs to the relA/spoT family.</text>
</comment>
<dbReference type="PROSITE" id="PS51671">
    <property type="entry name" value="ACT"/>
    <property type="match status" value="1"/>
</dbReference>
<dbReference type="Pfam" id="PF04607">
    <property type="entry name" value="RelA_SpoT"/>
    <property type="match status" value="1"/>
</dbReference>
<reference evidence="13 14" key="1">
    <citation type="submission" date="2024-09" db="EMBL/GenBank/DDBJ databases">
        <authorList>
            <person name="Sun Q."/>
            <person name="Mori K."/>
        </authorList>
    </citation>
    <scope>NUCLEOTIDE SEQUENCE [LARGE SCALE GENOMIC DNA]</scope>
    <source>
        <strain evidence="13 14">NCAIM B.02529</strain>
    </source>
</reference>
<dbReference type="Gene3D" id="3.30.70.260">
    <property type="match status" value="1"/>
</dbReference>
<dbReference type="Pfam" id="PF02824">
    <property type="entry name" value="TGS"/>
    <property type="match status" value="1"/>
</dbReference>
<dbReference type="InterPro" id="IPR012676">
    <property type="entry name" value="TGS-like"/>
</dbReference>
<dbReference type="InterPro" id="IPR045600">
    <property type="entry name" value="RelA/SpoT_AH_RIS"/>
</dbReference>
<comment type="pathway">
    <text evidence="1">Purine metabolism; ppGpp biosynthesis; ppGpp from GTP: step 1/2.</text>
</comment>
<keyword evidence="4" id="KW-0342">GTP-binding</keyword>
<dbReference type="PROSITE" id="PS51880">
    <property type="entry name" value="TGS"/>
    <property type="match status" value="1"/>
</dbReference>
<dbReference type="InterPro" id="IPR043519">
    <property type="entry name" value="NT_sf"/>
</dbReference>
<dbReference type="SMART" id="SM00471">
    <property type="entry name" value="HDc"/>
    <property type="match status" value="1"/>
</dbReference>
<dbReference type="PANTHER" id="PTHR21262">
    <property type="entry name" value="GUANOSINE-3',5'-BIS DIPHOSPHATE 3'-PYROPHOSPHOHYDROLASE"/>
    <property type="match status" value="1"/>
</dbReference>
<dbReference type="InterPro" id="IPR007685">
    <property type="entry name" value="RelA_SpoT"/>
</dbReference>
<evidence type="ECO:0000256" key="4">
    <source>
        <dbReference type="ARBA" id="ARBA00023134"/>
    </source>
</evidence>
<evidence type="ECO:0000259" key="10">
    <source>
        <dbReference type="PROSITE" id="PS51671"/>
    </source>
</evidence>
<evidence type="ECO:0000256" key="1">
    <source>
        <dbReference type="ARBA" id="ARBA00004976"/>
    </source>
</evidence>
<evidence type="ECO:0000256" key="6">
    <source>
        <dbReference type="ARBA" id="ARBA00032407"/>
    </source>
</evidence>
<evidence type="ECO:0000256" key="7">
    <source>
        <dbReference type="ARBA" id="ARBA00033308"/>
    </source>
</evidence>
<comment type="caution">
    <text evidence="13">The sequence shown here is derived from an EMBL/GenBank/DDBJ whole genome shotgun (WGS) entry which is preliminary data.</text>
</comment>
<dbReference type="InterPro" id="IPR004811">
    <property type="entry name" value="RelA/Spo_fam"/>
</dbReference>
<dbReference type="CDD" id="cd00077">
    <property type="entry name" value="HDc"/>
    <property type="match status" value="1"/>
</dbReference>
<dbReference type="PANTHER" id="PTHR21262:SF31">
    <property type="entry name" value="GTP PYROPHOSPHOKINASE"/>
    <property type="match status" value="1"/>
</dbReference>
<dbReference type="Gene3D" id="1.10.3210.10">
    <property type="entry name" value="Hypothetical protein af1432"/>
    <property type="match status" value="1"/>
</dbReference>
<dbReference type="InterPro" id="IPR004095">
    <property type="entry name" value="TGS"/>
</dbReference>
<dbReference type="Pfam" id="PF13328">
    <property type="entry name" value="HD_4"/>
    <property type="match status" value="1"/>
</dbReference>
<dbReference type="SUPFAM" id="SSF81301">
    <property type="entry name" value="Nucleotidyltransferase"/>
    <property type="match status" value="1"/>
</dbReference>
<dbReference type="CDD" id="cd04876">
    <property type="entry name" value="ACT_RelA-SpoT"/>
    <property type="match status" value="1"/>
</dbReference>
<evidence type="ECO:0000256" key="3">
    <source>
        <dbReference type="ARBA" id="ARBA00019852"/>
    </source>
</evidence>
<keyword evidence="4" id="KW-0547">Nucleotide-binding</keyword>
<dbReference type="Pfam" id="PF13291">
    <property type="entry name" value="ACT_4"/>
    <property type="match status" value="1"/>
</dbReference>
<dbReference type="RefSeq" id="WP_377345024.1">
    <property type="nucleotide sequence ID" value="NZ_JBHLTP010000003.1"/>
</dbReference>
<dbReference type="SUPFAM" id="SSF109604">
    <property type="entry name" value="HD-domain/PDEase-like"/>
    <property type="match status" value="1"/>
</dbReference>
<feature type="domain" description="HD" evidence="11">
    <location>
        <begin position="50"/>
        <end position="149"/>
    </location>
</feature>
<dbReference type="Proteomes" id="UP001589836">
    <property type="component" value="Unassembled WGS sequence"/>
</dbReference>
<dbReference type="EMBL" id="JBHLTP010000003">
    <property type="protein sequence ID" value="MFC0522493.1"/>
    <property type="molecule type" value="Genomic_DNA"/>
</dbReference>
<dbReference type="PROSITE" id="PS51831">
    <property type="entry name" value="HD"/>
    <property type="match status" value="1"/>
</dbReference>
<dbReference type="Gene3D" id="3.10.20.30">
    <property type="match status" value="1"/>
</dbReference>
<dbReference type="CDD" id="cd01668">
    <property type="entry name" value="TGS_RSH"/>
    <property type="match status" value="1"/>
</dbReference>
<dbReference type="Gene3D" id="3.30.460.10">
    <property type="entry name" value="Beta Polymerase, domain 2"/>
    <property type="match status" value="1"/>
</dbReference>
<keyword evidence="13" id="KW-0808">Transferase</keyword>
<evidence type="ECO:0000256" key="9">
    <source>
        <dbReference type="RuleBase" id="RU003847"/>
    </source>
</evidence>
<evidence type="ECO:0000259" key="11">
    <source>
        <dbReference type="PROSITE" id="PS51831"/>
    </source>
</evidence>
<evidence type="ECO:0000313" key="13">
    <source>
        <dbReference type="EMBL" id="MFC0522493.1"/>
    </source>
</evidence>